<feature type="chain" id="PRO_5016232468" evidence="1">
    <location>
        <begin position="21"/>
        <end position="226"/>
    </location>
</feature>
<gene>
    <name evidence="2" type="ORF">C1280_21625</name>
</gene>
<dbReference type="EMBL" id="CP025958">
    <property type="protein sequence ID" value="AWM39332.1"/>
    <property type="molecule type" value="Genomic_DNA"/>
</dbReference>
<dbReference type="RefSeq" id="WP_010049424.1">
    <property type="nucleotide sequence ID" value="NZ_CP025958.1"/>
</dbReference>
<reference evidence="2 3" key="1">
    <citation type="submission" date="2018-01" db="EMBL/GenBank/DDBJ databases">
        <title>G. obscuriglobus.</title>
        <authorList>
            <person name="Franke J."/>
            <person name="Blomberg W."/>
            <person name="Selmecki A."/>
        </authorList>
    </citation>
    <scope>NUCLEOTIDE SEQUENCE [LARGE SCALE GENOMIC DNA]</scope>
    <source>
        <strain evidence="2 3">DSM 5831</strain>
    </source>
</reference>
<dbReference type="KEGG" id="gog:C1280_21625"/>
<dbReference type="OrthoDB" id="275928at2"/>
<name>A0A2Z3H4T3_9BACT</name>
<dbReference type="AlphaFoldDB" id="A0A2Z3H4T3"/>
<proteinExistence type="predicted"/>
<sequence length="226" mass="23642">MFRAALASLTALCALTAAHAHFVFVVPDPKDPARALVVFSEDLDPDEHVGADKMAALKLTCRDTAGKDTAVEHKAGKHELTAALPGSGPRLVFGTLNYGVMQKGDAKPYLLAYHPKAVVGAVPADKLVLGEKTLPAELVPVASGSEVRFKLLAAGKPVAGAEVTVLKPGGGKAKATTDKDGLTEAYPAKGRYGAWARATEAKAGELNGKKYEEARHYATLVTAFPE</sequence>
<keyword evidence="1" id="KW-0732">Signal</keyword>
<accession>A0A2Z3H4T3</accession>
<evidence type="ECO:0000256" key="1">
    <source>
        <dbReference type="SAM" id="SignalP"/>
    </source>
</evidence>
<keyword evidence="3" id="KW-1185">Reference proteome</keyword>
<dbReference type="Proteomes" id="UP000245802">
    <property type="component" value="Chromosome"/>
</dbReference>
<evidence type="ECO:0000313" key="2">
    <source>
        <dbReference type="EMBL" id="AWM39332.1"/>
    </source>
</evidence>
<feature type="signal peptide" evidence="1">
    <location>
        <begin position="1"/>
        <end position="20"/>
    </location>
</feature>
<evidence type="ECO:0000313" key="3">
    <source>
        <dbReference type="Proteomes" id="UP000245802"/>
    </source>
</evidence>
<protein>
    <submittedName>
        <fullName evidence="2">DUF4198 domain-containing protein</fullName>
    </submittedName>
</protein>
<organism evidence="2 3">
    <name type="scientific">Gemmata obscuriglobus</name>
    <dbReference type="NCBI Taxonomy" id="114"/>
    <lineage>
        <taxon>Bacteria</taxon>
        <taxon>Pseudomonadati</taxon>
        <taxon>Planctomycetota</taxon>
        <taxon>Planctomycetia</taxon>
        <taxon>Gemmatales</taxon>
        <taxon>Gemmataceae</taxon>
        <taxon>Gemmata</taxon>
    </lineage>
</organism>